<dbReference type="PANTHER" id="PTHR44942">
    <property type="entry name" value="METHYLTRANSF_11 DOMAIN-CONTAINING PROTEIN"/>
    <property type="match status" value="1"/>
</dbReference>
<gene>
    <name evidence="4" type="ORF">PVK37_19410</name>
</gene>
<dbReference type="EMBL" id="CP118615">
    <property type="protein sequence ID" value="WDZ82637.1"/>
    <property type="molecule type" value="Genomic_DNA"/>
</dbReference>
<proteinExistence type="predicted"/>
<dbReference type="InterPro" id="IPR029063">
    <property type="entry name" value="SAM-dependent_MTases_sf"/>
</dbReference>
<reference evidence="4 5" key="1">
    <citation type="submission" date="2023-02" db="EMBL/GenBank/DDBJ databases">
        <authorList>
            <person name="Mo P."/>
        </authorList>
    </citation>
    <scope>NUCLEOTIDE SEQUENCE [LARGE SCALE GENOMIC DNA]</scope>
    <source>
        <strain evidence="4 5">HUAS 3</strain>
    </source>
</reference>
<dbReference type="SUPFAM" id="SSF53335">
    <property type="entry name" value="S-adenosyl-L-methionine-dependent methyltransferases"/>
    <property type="match status" value="1"/>
</dbReference>
<accession>A0ABY7ZIF8</accession>
<dbReference type="InterPro" id="IPR041698">
    <property type="entry name" value="Methyltransf_25"/>
</dbReference>
<dbReference type="Proteomes" id="UP001219605">
    <property type="component" value="Chromosome"/>
</dbReference>
<dbReference type="InterPro" id="IPR051052">
    <property type="entry name" value="Diverse_substrate_MTase"/>
</dbReference>
<evidence type="ECO:0000256" key="1">
    <source>
        <dbReference type="ARBA" id="ARBA00022603"/>
    </source>
</evidence>
<dbReference type="GO" id="GO:0008168">
    <property type="term" value="F:methyltransferase activity"/>
    <property type="evidence" value="ECO:0007669"/>
    <property type="project" value="UniProtKB-KW"/>
</dbReference>
<keyword evidence="2" id="KW-0808">Transferase</keyword>
<feature type="domain" description="Methyltransferase" evidence="3">
    <location>
        <begin position="40"/>
        <end position="142"/>
    </location>
</feature>
<evidence type="ECO:0000313" key="4">
    <source>
        <dbReference type="EMBL" id="WDZ82637.1"/>
    </source>
</evidence>
<protein>
    <submittedName>
        <fullName evidence="4">Class I SAM-dependent methyltransferase</fullName>
    </submittedName>
</protein>
<sequence>MGAGFSGEVATYYARHRRGYPPEVLDALVGAFGLGPGDTVVDLGCGTGQLSLPLAARVGAVIGVDPEPDMLALARQAAHNTARPDAARPDATWLLGDDSDLPALGRLLGDRMIGALTVAVAIHFMDRDALFRAVRPMLRPGGGIAVVTNGAPLWLQDAEWSRVLRECLERLIGHPVTGTCQTDGAGRLRNRDALVRAGYRYAESLVEYDAPLTIDDMVGGVFSAMSADRLPSTPDRATFTEEVRDALGGRDRVTERVRVWLQFGTTGSARSGRPSASGRTRPA</sequence>
<dbReference type="Gene3D" id="3.40.50.150">
    <property type="entry name" value="Vaccinia Virus protein VP39"/>
    <property type="match status" value="1"/>
</dbReference>
<name>A0ABY7ZIF8_9ACTN</name>
<dbReference type="PANTHER" id="PTHR44942:SF4">
    <property type="entry name" value="METHYLTRANSFERASE TYPE 11 DOMAIN-CONTAINING PROTEIN"/>
    <property type="match status" value="1"/>
</dbReference>
<dbReference type="RefSeq" id="WP_275028913.1">
    <property type="nucleotide sequence ID" value="NZ_CP118615.1"/>
</dbReference>
<organism evidence="4 5">
    <name type="scientific">Micromonospora cathayae</name>
    <dbReference type="NCBI Taxonomy" id="3028804"/>
    <lineage>
        <taxon>Bacteria</taxon>
        <taxon>Bacillati</taxon>
        <taxon>Actinomycetota</taxon>
        <taxon>Actinomycetes</taxon>
        <taxon>Micromonosporales</taxon>
        <taxon>Micromonosporaceae</taxon>
        <taxon>Micromonospora</taxon>
    </lineage>
</organism>
<evidence type="ECO:0000259" key="3">
    <source>
        <dbReference type="Pfam" id="PF13649"/>
    </source>
</evidence>
<dbReference type="CDD" id="cd02440">
    <property type="entry name" value="AdoMet_MTases"/>
    <property type="match status" value="1"/>
</dbReference>
<evidence type="ECO:0000313" key="5">
    <source>
        <dbReference type="Proteomes" id="UP001219605"/>
    </source>
</evidence>
<dbReference type="Pfam" id="PF13649">
    <property type="entry name" value="Methyltransf_25"/>
    <property type="match status" value="1"/>
</dbReference>
<keyword evidence="1 4" id="KW-0489">Methyltransferase</keyword>
<dbReference type="GO" id="GO:0032259">
    <property type="term" value="P:methylation"/>
    <property type="evidence" value="ECO:0007669"/>
    <property type="project" value="UniProtKB-KW"/>
</dbReference>
<keyword evidence="5" id="KW-1185">Reference proteome</keyword>
<evidence type="ECO:0000256" key="2">
    <source>
        <dbReference type="ARBA" id="ARBA00022679"/>
    </source>
</evidence>